<evidence type="ECO:0000313" key="8">
    <source>
        <dbReference type="Proteomes" id="UP001497522"/>
    </source>
</evidence>
<dbReference type="InterPro" id="IPR042239">
    <property type="entry name" value="Nop_C"/>
</dbReference>
<evidence type="ECO:0000259" key="6">
    <source>
        <dbReference type="PROSITE" id="PS51358"/>
    </source>
</evidence>
<dbReference type="Pfam" id="PF08156">
    <property type="entry name" value="NOP5NT"/>
    <property type="match status" value="1"/>
</dbReference>
<evidence type="ECO:0000256" key="5">
    <source>
        <dbReference type="SAM" id="MobiDB-lite"/>
    </source>
</evidence>
<organism evidence="7 8">
    <name type="scientific">Sphagnum jensenii</name>
    <dbReference type="NCBI Taxonomy" id="128206"/>
    <lineage>
        <taxon>Eukaryota</taxon>
        <taxon>Viridiplantae</taxon>
        <taxon>Streptophyta</taxon>
        <taxon>Embryophyta</taxon>
        <taxon>Bryophyta</taxon>
        <taxon>Sphagnophytina</taxon>
        <taxon>Sphagnopsida</taxon>
        <taxon>Sphagnales</taxon>
        <taxon>Sphagnaceae</taxon>
        <taxon>Sphagnum</taxon>
    </lineage>
</organism>
<keyword evidence="4" id="KW-0539">Nucleus</keyword>
<dbReference type="InterPro" id="IPR002687">
    <property type="entry name" value="Nop_dom"/>
</dbReference>
<evidence type="ECO:0000256" key="4">
    <source>
        <dbReference type="ARBA" id="ARBA00023242"/>
    </source>
</evidence>
<dbReference type="InterPro" id="IPR012976">
    <property type="entry name" value="NOSIC"/>
</dbReference>
<keyword evidence="3" id="KW-0690">Ribosome biogenesis</keyword>
<dbReference type="EMBL" id="OZ023702">
    <property type="protein sequence ID" value="CAK9858080.1"/>
    <property type="molecule type" value="Genomic_DNA"/>
</dbReference>
<keyword evidence="8" id="KW-1185">Reference proteome</keyword>
<dbReference type="InterPro" id="IPR045056">
    <property type="entry name" value="Nop56/Nop58"/>
</dbReference>
<protein>
    <recommendedName>
        <fullName evidence="6">Nop domain-containing protein</fullName>
    </recommendedName>
</protein>
<dbReference type="Gene3D" id="1.10.246.90">
    <property type="entry name" value="Nop domain"/>
    <property type="match status" value="1"/>
</dbReference>
<dbReference type="PANTHER" id="PTHR10894">
    <property type="entry name" value="NUCLEOLAR PROTEIN 5 NUCLEOLAR PROTEIN NOP5 NOP58"/>
    <property type="match status" value="1"/>
</dbReference>
<evidence type="ECO:0000256" key="3">
    <source>
        <dbReference type="ARBA" id="ARBA00022517"/>
    </source>
</evidence>
<dbReference type="InterPro" id="IPR012974">
    <property type="entry name" value="NOP58/56_N"/>
</dbReference>
<comment type="subcellular location">
    <subcellularLocation>
        <location evidence="1">Nucleus</location>
        <location evidence="1">Nucleolus</location>
    </subcellularLocation>
</comment>
<dbReference type="Proteomes" id="UP001497522">
    <property type="component" value="Chromosome 1"/>
</dbReference>
<evidence type="ECO:0000313" key="7">
    <source>
        <dbReference type="EMBL" id="CAK9858080.1"/>
    </source>
</evidence>
<dbReference type="Pfam" id="PF01798">
    <property type="entry name" value="Nop"/>
    <property type="match status" value="1"/>
</dbReference>
<feature type="compositionally biased region" description="Low complexity" evidence="5">
    <location>
        <begin position="530"/>
        <end position="546"/>
    </location>
</feature>
<name>A0ABP1A6E8_9BRYO</name>
<dbReference type="SUPFAM" id="SSF89124">
    <property type="entry name" value="Nop domain"/>
    <property type="match status" value="1"/>
</dbReference>
<feature type="region of interest" description="Disordered" evidence="5">
    <location>
        <begin position="475"/>
        <end position="494"/>
    </location>
</feature>
<dbReference type="PROSITE" id="PS51358">
    <property type="entry name" value="NOP"/>
    <property type="match status" value="1"/>
</dbReference>
<gene>
    <name evidence="7" type="ORF">CSSPJE1EN2_LOCUS1075</name>
</gene>
<sequence length="578" mass="63109">MLALFETPAGFALFKVLNEGKLDNAEELWKEFETPEVARKMVKLKAFDKFESTTDALNAATHLVDSKLPKGLRKFLKAQCKGQTLVVADSKLGKAISDKLEINCVNNAAVAELMRGLRSQLSELIVGLAGSDIVPMSLGLSHSLSRYKLKFSPDKVDTMIVQAIGLLDDLDKELNTYAMRVREWYGWHFPELAKIIQDNVQFAKAVKFMGSRTNAADLDFSAILAEEVESEMKEAAVISMGTEVSDHDMLNIKSLCDQVISLSEYRGQLFDYLRSRMNAIAPNLTVMVGELVGARLIAHAGSLINLAKHPASTVQILGAEKALFRALKTKHETPKYGLIYHASLIGQAAPKFKGKISRVLAAKSALSIRMDALGDDTSASIGIESRAKVEARLRQLEGRALGKISGAAKGKAKIESYDKDRKKDTPGLLSAAKAYNPAADSTVGVSIQPDSGKKTKDKKLEVAQVVEEEVTVVQTLSSKKKSKKDKTPKAEAEAVTPVVEEIVQVKEKSKKRKVSKETAEDIQVTEAVATTTTTTTMTTTTTPSEVKSSKKKRKAEAVEEAAVEEVVQEKKKKKKVQT</sequence>
<comment type="similarity">
    <text evidence="2">Belongs to the NOP5/NOP56 family.</text>
</comment>
<feature type="region of interest" description="Disordered" evidence="5">
    <location>
        <begin position="528"/>
        <end position="557"/>
    </location>
</feature>
<accession>A0ABP1A6E8</accession>
<reference evidence="7 8" key="1">
    <citation type="submission" date="2024-03" db="EMBL/GenBank/DDBJ databases">
        <authorList>
            <consortium name="ELIXIR-Norway"/>
            <consortium name="Elixir Norway"/>
        </authorList>
    </citation>
    <scope>NUCLEOTIDE SEQUENCE [LARGE SCALE GENOMIC DNA]</scope>
</reference>
<dbReference type="PANTHER" id="PTHR10894:SF1">
    <property type="entry name" value="NUCLEOLAR PROTEIN 58"/>
    <property type="match status" value="1"/>
</dbReference>
<proteinExistence type="inferred from homology"/>
<evidence type="ECO:0000256" key="2">
    <source>
        <dbReference type="ARBA" id="ARBA00009211"/>
    </source>
</evidence>
<dbReference type="SMART" id="SM00931">
    <property type="entry name" value="NOSIC"/>
    <property type="match status" value="1"/>
</dbReference>
<evidence type="ECO:0000256" key="1">
    <source>
        <dbReference type="ARBA" id="ARBA00004604"/>
    </source>
</evidence>
<dbReference type="Gene3D" id="1.10.287.4070">
    <property type="match status" value="1"/>
</dbReference>
<feature type="domain" description="Nop" evidence="6">
    <location>
        <begin position="280"/>
        <end position="398"/>
    </location>
</feature>
<dbReference type="InterPro" id="IPR036070">
    <property type="entry name" value="Nop_dom_sf"/>
</dbReference>